<feature type="compositionally biased region" description="Low complexity" evidence="1">
    <location>
        <begin position="244"/>
        <end position="254"/>
    </location>
</feature>
<gene>
    <name evidence="3" type="ORF">PV08_02391</name>
</gene>
<dbReference type="Gene3D" id="2.20.70.10">
    <property type="match status" value="1"/>
</dbReference>
<dbReference type="VEuPathDB" id="FungiDB:PV08_02391"/>
<feature type="compositionally biased region" description="Basic and acidic residues" evidence="1">
    <location>
        <begin position="91"/>
        <end position="109"/>
    </location>
</feature>
<dbReference type="Proteomes" id="UP000053328">
    <property type="component" value="Unassembled WGS sequence"/>
</dbReference>
<dbReference type="InterPro" id="IPR036020">
    <property type="entry name" value="WW_dom_sf"/>
</dbReference>
<feature type="domain" description="WW" evidence="2">
    <location>
        <begin position="13"/>
        <end position="47"/>
    </location>
</feature>
<feature type="compositionally biased region" description="Gly residues" evidence="1">
    <location>
        <begin position="281"/>
        <end position="293"/>
    </location>
</feature>
<dbReference type="Pfam" id="PF00397">
    <property type="entry name" value="WW"/>
    <property type="match status" value="1"/>
</dbReference>
<dbReference type="InterPro" id="IPR001202">
    <property type="entry name" value="WW_dom"/>
</dbReference>
<evidence type="ECO:0000256" key="1">
    <source>
        <dbReference type="SAM" id="MobiDB-lite"/>
    </source>
</evidence>
<dbReference type="GeneID" id="27329474"/>
<dbReference type="PROSITE" id="PS01159">
    <property type="entry name" value="WW_DOMAIN_1"/>
    <property type="match status" value="1"/>
</dbReference>
<accession>A0A0D2C3C0</accession>
<dbReference type="CDD" id="cd00201">
    <property type="entry name" value="WW"/>
    <property type="match status" value="1"/>
</dbReference>
<dbReference type="RefSeq" id="XP_016238320.1">
    <property type="nucleotide sequence ID" value="XM_016376750.1"/>
</dbReference>
<feature type="region of interest" description="Disordered" evidence="1">
    <location>
        <begin position="281"/>
        <end position="308"/>
    </location>
</feature>
<reference evidence="3 4" key="1">
    <citation type="submission" date="2015-01" db="EMBL/GenBank/DDBJ databases">
        <title>The Genome Sequence of Exophiala spinifera CBS89968.</title>
        <authorList>
            <consortium name="The Broad Institute Genomics Platform"/>
            <person name="Cuomo C."/>
            <person name="de Hoog S."/>
            <person name="Gorbushina A."/>
            <person name="Stielow B."/>
            <person name="Teixiera M."/>
            <person name="Abouelleil A."/>
            <person name="Chapman S.B."/>
            <person name="Priest M."/>
            <person name="Young S.K."/>
            <person name="Wortman J."/>
            <person name="Nusbaum C."/>
            <person name="Birren B."/>
        </authorList>
    </citation>
    <scope>NUCLEOTIDE SEQUENCE [LARGE SCALE GENOMIC DNA]</scope>
    <source>
        <strain evidence="3 4">CBS 89968</strain>
    </source>
</reference>
<evidence type="ECO:0000313" key="3">
    <source>
        <dbReference type="EMBL" id="KIW18104.1"/>
    </source>
</evidence>
<feature type="compositionally biased region" description="Gly residues" evidence="1">
    <location>
        <begin position="147"/>
        <end position="157"/>
    </location>
</feature>
<name>A0A0D2C3C0_9EURO</name>
<dbReference type="SUPFAM" id="SSF51045">
    <property type="entry name" value="WW domain"/>
    <property type="match status" value="1"/>
</dbReference>
<dbReference type="HOGENOM" id="CLU_060150_0_0_1"/>
<dbReference type="PROSITE" id="PS50020">
    <property type="entry name" value="WW_DOMAIN_2"/>
    <property type="match status" value="1"/>
</dbReference>
<evidence type="ECO:0000259" key="2">
    <source>
        <dbReference type="PROSITE" id="PS50020"/>
    </source>
</evidence>
<feature type="compositionally biased region" description="Gly residues" evidence="1">
    <location>
        <begin position="203"/>
        <end position="243"/>
    </location>
</feature>
<feature type="compositionally biased region" description="Pro residues" evidence="1">
    <location>
        <begin position="179"/>
        <end position="191"/>
    </location>
</feature>
<dbReference type="SMART" id="SM00456">
    <property type="entry name" value="WW"/>
    <property type="match status" value="1"/>
</dbReference>
<dbReference type="OrthoDB" id="2530521at2759"/>
<protein>
    <recommendedName>
        <fullName evidence="2">WW domain-containing protein</fullName>
    </recommendedName>
</protein>
<keyword evidence="4" id="KW-1185">Reference proteome</keyword>
<dbReference type="EMBL" id="KN847493">
    <property type="protein sequence ID" value="KIW18104.1"/>
    <property type="molecule type" value="Genomic_DNA"/>
</dbReference>
<feature type="region of interest" description="Disordered" evidence="1">
    <location>
        <begin position="38"/>
        <end position="264"/>
    </location>
</feature>
<dbReference type="STRING" id="91928.A0A0D2C3C0"/>
<evidence type="ECO:0000313" key="4">
    <source>
        <dbReference type="Proteomes" id="UP000053328"/>
    </source>
</evidence>
<dbReference type="AlphaFoldDB" id="A0A0D2C3C0"/>
<sequence>MADFAPPPGPPPPKVPEGWKAVFNDQYQTWFYVNTYTKKSTWDKPTEPARPPVDDDAPPGAPPPSYSAGPGSHNVSDVKRRSFESNNPYKQGHETDEEYARRLQAEENTRGQSDSYYNQGGSGGGHSPNPPGLQGGYPGGPSPTSPGAGGAGAGGKRGFFSKLMGKPGGGSGSNSPYPQHAPPGSGYPPQPAGYQQGYPPQGPGYGGPGGYGGGPPGGGYGAPGGYGGYGGGGYGPPGGGYGYGQPQYVQQAPPRRSGGIGAGGAAALGLGGGLLGGMLLGEAIDGGDGGGGDDGGDYGGDDGGGGDF</sequence>
<proteinExistence type="predicted"/>
<organism evidence="3 4">
    <name type="scientific">Exophiala spinifera</name>
    <dbReference type="NCBI Taxonomy" id="91928"/>
    <lineage>
        <taxon>Eukaryota</taxon>
        <taxon>Fungi</taxon>
        <taxon>Dikarya</taxon>
        <taxon>Ascomycota</taxon>
        <taxon>Pezizomycotina</taxon>
        <taxon>Eurotiomycetes</taxon>
        <taxon>Chaetothyriomycetidae</taxon>
        <taxon>Chaetothyriales</taxon>
        <taxon>Herpotrichiellaceae</taxon>
        <taxon>Exophiala</taxon>
    </lineage>
</organism>